<dbReference type="EMBL" id="MN991199">
    <property type="protein sequence ID" value="QIQ09843.1"/>
    <property type="molecule type" value="Genomic_DNA"/>
</dbReference>
<accession>A0A6G9HGV2</accession>
<dbReference type="Gene3D" id="3.90.1720.10">
    <property type="entry name" value="endopeptidase domain like (from Nostoc punctiforme)"/>
    <property type="match status" value="1"/>
</dbReference>
<dbReference type="SUPFAM" id="SSF54001">
    <property type="entry name" value="Cysteine proteinases"/>
    <property type="match status" value="1"/>
</dbReference>
<evidence type="ECO:0000313" key="1">
    <source>
        <dbReference type="EMBL" id="QIQ09843.1"/>
    </source>
</evidence>
<organism evidence="1">
    <name type="scientific">uncultured Mycoplasmataceae bacterium</name>
    <dbReference type="NCBI Taxonomy" id="300027"/>
    <lineage>
        <taxon>Bacteria</taxon>
        <taxon>Bacillati</taxon>
        <taxon>Mycoplasmatota</taxon>
        <taxon>Mollicutes</taxon>
        <taxon>Mycoplasmataceae</taxon>
        <taxon>environmental samples</taxon>
    </lineage>
</organism>
<protein>
    <submittedName>
        <fullName evidence="1">Uncharacterized protein</fullName>
    </submittedName>
</protein>
<dbReference type="InterPro" id="IPR038765">
    <property type="entry name" value="Papain-like_cys_pep_sf"/>
</dbReference>
<reference evidence="1" key="1">
    <citation type="journal article" date="2020" name="J. ISSAAS">
        <title>Lactobacilli and other gastrointestinal microbiota of Peromyscus leucopus, reservoir host for agents of Lyme disease and other zoonoses in North America.</title>
        <authorList>
            <person name="Milovic A."/>
            <person name="Bassam K."/>
            <person name="Shao H."/>
            <person name="Chatzistamou I."/>
            <person name="Tufts D.M."/>
            <person name="Diuk-Wasser M."/>
            <person name="Barbour A.G."/>
        </authorList>
    </citation>
    <scope>NUCLEOTIDE SEQUENCE</scope>
    <source>
        <strain evidence="1">LL85</strain>
    </source>
</reference>
<gene>
    <name evidence="1" type="ORF">PlMoll_0060</name>
</gene>
<name>A0A6G9HGV2_9MOLU</name>
<dbReference type="AlphaFoldDB" id="A0A6G9HGV2"/>
<sequence length="387" mass="45215">MKKRLFLLNLVSQSSLIFQTPCLCSCSHKEVFPYSFFIKQTIQHTKTEIDSQVDIVNELVESETGEDYFSAAKTILDLVLDEIASKCEDVLCNKDPVDILQEQLILNKDFVVENAKKILNETRIKELLTEKQRDYVLSYIKNICNNVLNFKDSIKRAWTLKNIFNYFLVPYCDDSKEDAWKLIYKIWDDKYYTGIDHSHLDGSKLKTPIDQICVSENTTYKLYDWENVQPGDMFFSEIGFEDKGQNTGHLAIIEGKYKDPNNREYYRTIECNQYGISYGLVDDTRMSRAENKGHIFRINNMSQKQTNKVLSFARHELDKKSGYSCPIMLTMSTSYQPSWYCSEFVWAAYKSAGVDLNKYSYDPSNPIITPYNIWDYKDKTIILNYLN</sequence>
<proteinExistence type="predicted"/>